<protein>
    <submittedName>
        <fullName evidence="2">SnoaL-like domain protein</fullName>
    </submittedName>
</protein>
<evidence type="ECO:0000259" key="1">
    <source>
        <dbReference type="Pfam" id="PF14534"/>
    </source>
</evidence>
<dbReference type="InterPro" id="IPR032710">
    <property type="entry name" value="NTF2-like_dom_sf"/>
</dbReference>
<evidence type="ECO:0000313" key="2">
    <source>
        <dbReference type="EMBL" id="AMP10508.1"/>
    </source>
</evidence>
<sequence>MTQAIAAMDARLFDAYNRCDLEQFSEYFTPDVEFYHDQGGVTWNRDEVVENTRKYICHKVRRELLPGTLQVYPIKDYGAIEEGEHRFCSVDTGKCEGVAKFLMIWENKDGKWRMTRVVSYGHRALSASENAAPH</sequence>
<organism evidence="2 3">
    <name type="scientific">Collimonas arenae</name>
    <dbReference type="NCBI Taxonomy" id="279058"/>
    <lineage>
        <taxon>Bacteria</taxon>
        <taxon>Pseudomonadati</taxon>
        <taxon>Pseudomonadota</taxon>
        <taxon>Betaproteobacteria</taxon>
        <taxon>Burkholderiales</taxon>
        <taxon>Oxalobacteraceae</taxon>
        <taxon>Collimonas</taxon>
    </lineage>
</organism>
<dbReference type="Proteomes" id="UP000071778">
    <property type="component" value="Chromosome"/>
</dbReference>
<dbReference type="EMBL" id="CP013235">
    <property type="protein sequence ID" value="AMP10508.1"/>
    <property type="molecule type" value="Genomic_DNA"/>
</dbReference>
<feature type="domain" description="DUF4440" evidence="1">
    <location>
        <begin position="5"/>
        <end position="114"/>
    </location>
</feature>
<dbReference type="SUPFAM" id="SSF54427">
    <property type="entry name" value="NTF2-like"/>
    <property type="match status" value="1"/>
</dbReference>
<name>A0A127QKE0_9BURK</name>
<accession>A0A127QKE0</accession>
<dbReference type="InterPro" id="IPR027843">
    <property type="entry name" value="DUF4440"/>
</dbReference>
<dbReference type="Gene3D" id="3.10.450.50">
    <property type="match status" value="1"/>
</dbReference>
<dbReference type="Pfam" id="PF14534">
    <property type="entry name" value="DUF4440"/>
    <property type="match status" value="1"/>
</dbReference>
<dbReference type="PATRIC" id="fig|279058.18.peg.2740"/>
<gene>
    <name evidence="2" type="ORF">CAter282_2782</name>
</gene>
<keyword evidence="3" id="KW-1185">Reference proteome</keyword>
<dbReference type="RefSeq" id="WP_231878965.1">
    <property type="nucleotide sequence ID" value="NZ_CP013235.1"/>
</dbReference>
<reference evidence="2 3" key="1">
    <citation type="submission" date="2015-11" db="EMBL/GenBank/DDBJ databases">
        <title>Exploring the genomic traits of fungus-feeding bacterial genus Collimonas.</title>
        <authorList>
            <person name="Song C."/>
            <person name="Schmidt R."/>
            <person name="de Jager V."/>
            <person name="Krzyzanowska D."/>
            <person name="Jongedijk E."/>
            <person name="Cankar K."/>
            <person name="Beekwilder J."/>
            <person name="van Veen A."/>
            <person name="de Boer W."/>
            <person name="van Veen J.A."/>
            <person name="Garbeva P."/>
        </authorList>
    </citation>
    <scope>NUCLEOTIDE SEQUENCE [LARGE SCALE GENOMIC DNA]</scope>
    <source>
        <strain evidence="2 3">Ter282</strain>
    </source>
</reference>
<proteinExistence type="predicted"/>
<evidence type="ECO:0000313" key="3">
    <source>
        <dbReference type="Proteomes" id="UP000071778"/>
    </source>
</evidence>
<dbReference type="AlphaFoldDB" id="A0A127QKE0"/>